<proteinExistence type="predicted"/>
<evidence type="ECO:0000313" key="2">
    <source>
        <dbReference type="EMBL" id="SHH48827.1"/>
    </source>
</evidence>
<dbReference type="STRING" id="1123282.SAMN02745823_00048"/>
<keyword evidence="3" id="KW-1185">Reference proteome</keyword>
<evidence type="ECO:0000256" key="1">
    <source>
        <dbReference type="SAM" id="MobiDB-lite"/>
    </source>
</evidence>
<reference evidence="2 3" key="1">
    <citation type="submission" date="2016-11" db="EMBL/GenBank/DDBJ databases">
        <authorList>
            <person name="Jaros S."/>
            <person name="Januszkiewicz K."/>
            <person name="Wedrychowicz H."/>
        </authorList>
    </citation>
    <scope>NUCLEOTIDE SEQUENCE [LARGE SCALE GENOMIC DNA]</scope>
    <source>
        <strain evidence="2 3">DSM 10068</strain>
    </source>
</reference>
<name>A0A1M5TDH0_9FIRM</name>
<dbReference type="AlphaFoldDB" id="A0A1M5TDH0"/>
<dbReference type="EMBL" id="FQXV01000001">
    <property type="protein sequence ID" value="SHH48827.1"/>
    <property type="molecule type" value="Genomic_DNA"/>
</dbReference>
<organism evidence="2 3">
    <name type="scientific">Sporobacter termitidis DSM 10068</name>
    <dbReference type="NCBI Taxonomy" id="1123282"/>
    <lineage>
        <taxon>Bacteria</taxon>
        <taxon>Bacillati</taxon>
        <taxon>Bacillota</taxon>
        <taxon>Clostridia</taxon>
        <taxon>Eubacteriales</taxon>
        <taxon>Oscillospiraceae</taxon>
        <taxon>Sporobacter</taxon>
    </lineage>
</organism>
<sequence>MTTFDDLKQKAKDTMETLADKSVEFYKVAEERTKIFAKITKLSAEVTFEKGNVRKLYRELGKLYYDLNKTNPEPGFAQTCAEIDTSLDTISAKQKEIDELRGCADFEPVDDEGDVEDEADEKDGVEIIVEDFETPAPGTDTVEPGESVQDTIDQEGDAGTDKMPPPFTL</sequence>
<accession>A0A1M5TDH0</accession>
<protein>
    <submittedName>
        <fullName evidence="2">Uncharacterized protein</fullName>
    </submittedName>
</protein>
<evidence type="ECO:0000313" key="3">
    <source>
        <dbReference type="Proteomes" id="UP000183995"/>
    </source>
</evidence>
<gene>
    <name evidence="2" type="ORF">SAMN02745823_00048</name>
</gene>
<feature type="region of interest" description="Disordered" evidence="1">
    <location>
        <begin position="131"/>
        <end position="169"/>
    </location>
</feature>
<dbReference type="Proteomes" id="UP000183995">
    <property type="component" value="Unassembled WGS sequence"/>
</dbReference>